<reference evidence="3" key="1">
    <citation type="journal article" date="2019" name="Plant J.">
        <title>Chlorella vulgaris genome assembly and annotation reveals the molecular basis for metabolic acclimation to high light conditions.</title>
        <authorList>
            <person name="Cecchin M."/>
            <person name="Marcolungo L."/>
            <person name="Rossato M."/>
            <person name="Girolomoni L."/>
            <person name="Cosentino E."/>
            <person name="Cuine S."/>
            <person name="Li-Beisson Y."/>
            <person name="Delledonne M."/>
            <person name="Ballottari M."/>
        </authorList>
    </citation>
    <scope>NUCLEOTIDE SEQUENCE</scope>
    <source>
        <strain evidence="3">211/11P</strain>
    </source>
</reference>
<dbReference type="Proteomes" id="UP001055712">
    <property type="component" value="Unassembled WGS sequence"/>
</dbReference>
<dbReference type="PANTHER" id="PTHR32385">
    <property type="entry name" value="MANNOSYL PHOSPHORYLINOSITOL CERAMIDE SYNTHASE"/>
    <property type="match status" value="1"/>
</dbReference>
<dbReference type="Pfam" id="PF04488">
    <property type="entry name" value="Gly_transf_sug"/>
    <property type="match status" value="1"/>
</dbReference>
<dbReference type="AlphaFoldDB" id="A0A9D4Z1R5"/>
<protein>
    <submittedName>
        <fullName evidence="3">Uncharacterized protein</fullName>
    </submittedName>
</protein>
<evidence type="ECO:0000256" key="2">
    <source>
        <dbReference type="SAM" id="Phobius"/>
    </source>
</evidence>
<keyword evidence="2" id="KW-0472">Membrane</keyword>
<proteinExistence type="predicted"/>
<keyword evidence="4" id="KW-1185">Reference proteome</keyword>
<evidence type="ECO:0000256" key="1">
    <source>
        <dbReference type="ARBA" id="ARBA00022679"/>
    </source>
</evidence>
<feature type="transmembrane region" description="Helical" evidence="2">
    <location>
        <begin position="244"/>
        <end position="267"/>
    </location>
</feature>
<keyword evidence="2" id="KW-0812">Transmembrane</keyword>
<dbReference type="GO" id="GO:0051999">
    <property type="term" value="P:mannosyl-inositol phosphorylceramide biosynthetic process"/>
    <property type="evidence" value="ECO:0007669"/>
    <property type="project" value="TreeGrafter"/>
</dbReference>
<dbReference type="InterPro" id="IPR029044">
    <property type="entry name" value="Nucleotide-diphossugar_trans"/>
</dbReference>
<reference evidence="3" key="2">
    <citation type="submission" date="2020-11" db="EMBL/GenBank/DDBJ databases">
        <authorList>
            <person name="Cecchin M."/>
            <person name="Marcolungo L."/>
            <person name="Rossato M."/>
            <person name="Girolomoni L."/>
            <person name="Cosentino E."/>
            <person name="Cuine S."/>
            <person name="Li-Beisson Y."/>
            <person name="Delledonne M."/>
            <person name="Ballottari M."/>
        </authorList>
    </citation>
    <scope>NUCLEOTIDE SEQUENCE</scope>
    <source>
        <strain evidence="3">211/11P</strain>
        <tissue evidence="3">Whole cell</tissue>
    </source>
</reference>
<keyword evidence="1" id="KW-0808">Transferase</keyword>
<gene>
    <name evidence="3" type="ORF">D9Q98_000626</name>
</gene>
<dbReference type="SUPFAM" id="SSF53448">
    <property type="entry name" value="Nucleotide-diphospho-sugar transferases"/>
    <property type="match status" value="1"/>
</dbReference>
<dbReference type="GO" id="GO:0000030">
    <property type="term" value="F:mannosyltransferase activity"/>
    <property type="evidence" value="ECO:0007669"/>
    <property type="project" value="TreeGrafter"/>
</dbReference>
<accession>A0A9D4Z1R5</accession>
<name>A0A9D4Z1R5_CHLVU</name>
<sequence>MFAAAGYSYAWWLRPEVHWAVPSQLDDDSLSPVVPKIMHQTWQTTKVPKKWQAARQSCLDLHPEYEHRLWTDADGLEFIEEHYPWFLPTYLSYPYNIQRVDVLRYFILHKLGGVYIDLDMGCRHNLDFMLLHNFTAPMTHPVGISNDVMAARPGDAYLGHLLPRLAHWNRWLGIKYIQVMFSTGPMFLTVQYSLFPGRRDVGIIPKPTYGKYDFSGDAYFYHLHGSSWHANDASFIFWMDRHKLALVLLGSLLAAGLAGAVCFKCVLQRGYRQLKSEE</sequence>
<comment type="caution">
    <text evidence="3">The sequence shown here is derived from an EMBL/GenBank/DDBJ whole genome shotgun (WGS) entry which is preliminary data.</text>
</comment>
<keyword evidence="2" id="KW-1133">Transmembrane helix</keyword>
<dbReference type="OrthoDB" id="3647at2759"/>
<organism evidence="3 4">
    <name type="scientific">Chlorella vulgaris</name>
    <name type="common">Green alga</name>
    <dbReference type="NCBI Taxonomy" id="3077"/>
    <lineage>
        <taxon>Eukaryota</taxon>
        <taxon>Viridiplantae</taxon>
        <taxon>Chlorophyta</taxon>
        <taxon>core chlorophytes</taxon>
        <taxon>Trebouxiophyceae</taxon>
        <taxon>Chlorellales</taxon>
        <taxon>Chlorellaceae</taxon>
        <taxon>Chlorella clade</taxon>
        <taxon>Chlorella</taxon>
    </lineage>
</organism>
<dbReference type="GO" id="GO:0016020">
    <property type="term" value="C:membrane"/>
    <property type="evidence" value="ECO:0007669"/>
    <property type="project" value="GOC"/>
</dbReference>
<evidence type="ECO:0000313" key="3">
    <source>
        <dbReference type="EMBL" id="KAI3438189.1"/>
    </source>
</evidence>
<dbReference type="PANTHER" id="PTHR32385:SF15">
    <property type="entry name" value="INOSITOL PHOSPHOCERAMIDE MANNOSYLTRANSFERASE 1"/>
    <property type="match status" value="1"/>
</dbReference>
<dbReference type="InterPro" id="IPR051706">
    <property type="entry name" value="Glycosyltransferase_domain"/>
</dbReference>
<evidence type="ECO:0000313" key="4">
    <source>
        <dbReference type="Proteomes" id="UP001055712"/>
    </source>
</evidence>
<dbReference type="Gene3D" id="3.90.550.20">
    <property type="match status" value="1"/>
</dbReference>
<dbReference type="EMBL" id="SIDB01000001">
    <property type="protein sequence ID" value="KAI3438189.1"/>
    <property type="molecule type" value="Genomic_DNA"/>
</dbReference>
<dbReference type="InterPro" id="IPR007577">
    <property type="entry name" value="GlycoTrfase_DXD_sugar-bd_CS"/>
</dbReference>